<evidence type="ECO:0000313" key="2">
    <source>
        <dbReference type="Proteomes" id="UP000011131"/>
    </source>
</evidence>
<dbReference type="HOGENOM" id="CLU_3101219_0_0_7"/>
<dbReference type="PATRIC" id="fig|1278073.3.peg.3713"/>
<gene>
    <name evidence="1" type="ordered locus">MYSTI_03652</name>
</gene>
<dbReference type="STRING" id="1278073.MYSTI_03652"/>
<name>L7UA99_MYXSD</name>
<dbReference type="Proteomes" id="UP000011131">
    <property type="component" value="Chromosome"/>
</dbReference>
<dbReference type="AlphaFoldDB" id="L7UA99"/>
<protein>
    <submittedName>
        <fullName evidence="1">Uncharacterized protein</fullName>
    </submittedName>
</protein>
<dbReference type="KEGG" id="msd:MYSTI_03652"/>
<sequence length="51" mass="5947">MDHHCPWREEAEELRERLTTLEQQVATLTRTVIGTKSEKLQQRQNRGGEGV</sequence>
<proteinExistence type="predicted"/>
<dbReference type="EMBL" id="CP004025">
    <property type="protein sequence ID" value="AGC44958.1"/>
    <property type="molecule type" value="Genomic_DNA"/>
</dbReference>
<keyword evidence="2" id="KW-1185">Reference proteome</keyword>
<accession>L7UA99</accession>
<reference evidence="1 2" key="1">
    <citation type="journal article" date="2013" name="Genome Announc.">
        <title>Complete genome sequence of Myxococcus stipitatus strain DSM 14675, a fruiting myxobacterium.</title>
        <authorList>
            <person name="Huntley S."/>
            <person name="Kneip S."/>
            <person name="Treuner-Lange A."/>
            <person name="Sogaard-Andersen L."/>
        </authorList>
    </citation>
    <scope>NUCLEOTIDE SEQUENCE [LARGE SCALE GENOMIC DNA]</scope>
    <source>
        <strain evidence="2">DSM 14675 / JCM 12634 / Mx s8</strain>
    </source>
</reference>
<organism evidence="1 2">
    <name type="scientific">Myxococcus stipitatus (strain DSM 14675 / JCM 12634 / Mx s8)</name>
    <dbReference type="NCBI Taxonomy" id="1278073"/>
    <lineage>
        <taxon>Bacteria</taxon>
        <taxon>Pseudomonadati</taxon>
        <taxon>Myxococcota</taxon>
        <taxon>Myxococcia</taxon>
        <taxon>Myxococcales</taxon>
        <taxon>Cystobacterineae</taxon>
        <taxon>Myxococcaceae</taxon>
        <taxon>Myxococcus</taxon>
    </lineage>
</organism>
<evidence type="ECO:0000313" key="1">
    <source>
        <dbReference type="EMBL" id="AGC44958.1"/>
    </source>
</evidence>